<comment type="caution">
    <text evidence="2">The sequence shown here is derived from an EMBL/GenBank/DDBJ whole genome shotgun (WGS) entry which is preliminary data.</text>
</comment>
<evidence type="ECO:0000313" key="3">
    <source>
        <dbReference type="Proteomes" id="UP000186955"/>
    </source>
</evidence>
<reference evidence="2 3" key="1">
    <citation type="submission" date="2016-10" db="EMBL/GenBank/DDBJ databases">
        <title>Genome sequence of the ascomycete fungus Penicillium subrubescens.</title>
        <authorList>
            <person name="De Vries R.P."/>
            <person name="Peng M."/>
            <person name="Dilokpimol A."/>
            <person name="Hilden K."/>
            <person name="Makela M.R."/>
            <person name="Grigoriev I."/>
            <person name="Riley R."/>
            <person name="Granchi Z."/>
        </authorList>
    </citation>
    <scope>NUCLEOTIDE SEQUENCE [LARGE SCALE GENOMIC DNA]</scope>
    <source>
        <strain evidence="2 3">CBS 132785</strain>
    </source>
</reference>
<evidence type="ECO:0000256" key="1">
    <source>
        <dbReference type="SAM" id="MobiDB-lite"/>
    </source>
</evidence>
<gene>
    <name evidence="2" type="ORF">PENSUB_13062</name>
</gene>
<organism evidence="2 3">
    <name type="scientific">Penicillium subrubescens</name>
    <dbReference type="NCBI Taxonomy" id="1316194"/>
    <lineage>
        <taxon>Eukaryota</taxon>
        <taxon>Fungi</taxon>
        <taxon>Dikarya</taxon>
        <taxon>Ascomycota</taxon>
        <taxon>Pezizomycotina</taxon>
        <taxon>Eurotiomycetes</taxon>
        <taxon>Eurotiomycetidae</taxon>
        <taxon>Eurotiales</taxon>
        <taxon>Aspergillaceae</taxon>
        <taxon>Penicillium</taxon>
    </lineage>
</organism>
<proteinExistence type="predicted"/>
<name>A0A1Q5SUV7_9EURO</name>
<sequence length="76" mass="8132">MSSDLLCTRQNVTESQSQPLNNWVSSGLEPVLDDADLAHSQSLAGAVHELTELESLFDQGQKSGSQEGISNNTSLD</sequence>
<keyword evidence="3" id="KW-1185">Reference proteome</keyword>
<dbReference type="Proteomes" id="UP000186955">
    <property type="component" value="Unassembled WGS sequence"/>
</dbReference>
<dbReference type="EMBL" id="MNBE01000746">
    <property type="protein sequence ID" value="OKO91655.1"/>
    <property type="molecule type" value="Genomic_DNA"/>
</dbReference>
<protein>
    <submittedName>
        <fullName evidence="2">Uncharacterized protein</fullName>
    </submittedName>
</protein>
<dbReference type="AlphaFoldDB" id="A0A1Q5SUV7"/>
<feature type="compositionally biased region" description="Polar residues" evidence="1">
    <location>
        <begin position="58"/>
        <end position="76"/>
    </location>
</feature>
<feature type="region of interest" description="Disordered" evidence="1">
    <location>
        <begin position="57"/>
        <end position="76"/>
    </location>
</feature>
<evidence type="ECO:0000313" key="2">
    <source>
        <dbReference type="EMBL" id="OKO91655.1"/>
    </source>
</evidence>
<accession>A0A1Q5SUV7</accession>